<feature type="chain" id="PRO_5044785763" evidence="1">
    <location>
        <begin position="16"/>
        <end position="107"/>
    </location>
</feature>
<comment type="caution">
    <text evidence="2">The sequence shown here is derived from an EMBL/GenBank/DDBJ whole genome shotgun (WGS) entry which is preliminary data.</text>
</comment>
<dbReference type="AlphaFoldDB" id="A0ABD0U9E7"/>
<evidence type="ECO:0000256" key="1">
    <source>
        <dbReference type="SAM" id="SignalP"/>
    </source>
</evidence>
<protein>
    <submittedName>
        <fullName evidence="2">Uncharacterized protein</fullName>
    </submittedName>
</protein>
<keyword evidence="3" id="KW-1185">Reference proteome</keyword>
<evidence type="ECO:0000313" key="2">
    <source>
        <dbReference type="EMBL" id="KAL0906808.1"/>
    </source>
</evidence>
<evidence type="ECO:0000313" key="3">
    <source>
        <dbReference type="Proteomes" id="UP001552299"/>
    </source>
</evidence>
<organism evidence="2 3">
    <name type="scientific">Dendrobium thyrsiflorum</name>
    <name type="common">Pinecone-like raceme dendrobium</name>
    <name type="synonym">Orchid</name>
    <dbReference type="NCBI Taxonomy" id="117978"/>
    <lineage>
        <taxon>Eukaryota</taxon>
        <taxon>Viridiplantae</taxon>
        <taxon>Streptophyta</taxon>
        <taxon>Embryophyta</taxon>
        <taxon>Tracheophyta</taxon>
        <taxon>Spermatophyta</taxon>
        <taxon>Magnoliopsida</taxon>
        <taxon>Liliopsida</taxon>
        <taxon>Asparagales</taxon>
        <taxon>Orchidaceae</taxon>
        <taxon>Epidendroideae</taxon>
        <taxon>Malaxideae</taxon>
        <taxon>Dendrobiinae</taxon>
        <taxon>Dendrobium</taxon>
    </lineage>
</organism>
<name>A0ABD0U9E7_DENTH</name>
<accession>A0ABD0U9E7</accession>
<sequence>MLNLLCLALTSPFQAIRVMDSSGRQCWFASNPFGNLKPDSVHGFELTLSTDVMIREDAIACWLSILQAENWRDGWCIQFPKSLPAEWIIHMIMLLHGLELYLIQADV</sequence>
<proteinExistence type="predicted"/>
<dbReference type="Proteomes" id="UP001552299">
    <property type="component" value="Unassembled WGS sequence"/>
</dbReference>
<feature type="signal peptide" evidence="1">
    <location>
        <begin position="1"/>
        <end position="15"/>
    </location>
</feature>
<dbReference type="EMBL" id="JANQDX010000018">
    <property type="protein sequence ID" value="KAL0906808.1"/>
    <property type="molecule type" value="Genomic_DNA"/>
</dbReference>
<gene>
    <name evidence="2" type="ORF">M5K25_025332</name>
</gene>
<keyword evidence="1" id="KW-0732">Signal</keyword>
<reference evidence="2 3" key="1">
    <citation type="journal article" date="2024" name="Plant Biotechnol. J.">
        <title>Dendrobium thyrsiflorum genome and its molecular insights into genes involved in important horticultural traits.</title>
        <authorList>
            <person name="Chen B."/>
            <person name="Wang J.Y."/>
            <person name="Zheng P.J."/>
            <person name="Li K.L."/>
            <person name="Liang Y.M."/>
            <person name="Chen X.F."/>
            <person name="Zhang C."/>
            <person name="Zhao X."/>
            <person name="He X."/>
            <person name="Zhang G.Q."/>
            <person name="Liu Z.J."/>
            <person name="Xu Q."/>
        </authorList>
    </citation>
    <scope>NUCLEOTIDE SEQUENCE [LARGE SCALE GENOMIC DNA]</scope>
    <source>
        <strain evidence="2">GZMU011</strain>
    </source>
</reference>